<dbReference type="EMBL" id="PDUG01000002">
    <property type="protein sequence ID" value="PIC48731.1"/>
    <property type="molecule type" value="Genomic_DNA"/>
</dbReference>
<dbReference type="OrthoDB" id="5895506at2759"/>
<sequence length="207" mass="24258">MSRCQMPRRLEVLPTPASIGAAFFLLVASFFSPISCYGAFKESNAEFWILAFCLVLLSVVIAKGVWRLEKQLKDVRERLIFGYSGILAYSIFAQIFLYYTDWSKINNLVFAFHTLHSLFLYCKFLYEPMHQYIFHYGNDKYYFPLITIVLTAFWAPVVPEFPGLLGGHLYYNMIISFFYIDLSCVVRGYMNNGFLYEEELRTKRLHV</sequence>
<feature type="transmembrane region" description="Helical" evidence="1">
    <location>
        <begin position="141"/>
        <end position="157"/>
    </location>
</feature>
<evidence type="ECO:0000313" key="2">
    <source>
        <dbReference type="EMBL" id="PIC48731.1"/>
    </source>
</evidence>
<organism evidence="2 3">
    <name type="scientific">Caenorhabditis nigoni</name>
    <dbReference type="NCBI Taxonomy" id="1611254"/>
    <lineage>
        <taxon>Eukaryota</taxon>
        <taxon>Metazoa</taxon>
        <taxon>Ecdysozoa</taxon>
        <taxon>Nematoda</taxon>
        <taxon>Chromadorea</taxon>
        <taxon>Rhabditida</taxon>
        <taxon>Rhabditina</taxon>
        <taxon>Rhabditomorpha</taxon>
        <taxon>Rhabditoidea</taxon>
        <taxon>Rhabditidae</taxon>
        <taxon>Peloderinae</taxon>
        <taxon>Caenorhabditis</taxon>
    </lineage>
</organism>
<accession>A0A2G5VAP2</accession>
<keyword evidence="1" id="KW-0472">Membrane</keyword>
<dbReference type="Proteomes" id="UP000230233">
    <property type="component" value="Chromosome II"/>
</dbReference>
<keyword evidence="1" id="KW-0812">Transmembrane</keyword>
<feature type="transmembrane region" description="Helical" evidence="1">
    <location>
        <begin position="78"/>
        <end position="99"/>
    </location>
</feature>
<evidence type="ECO:0000313" key="3">
    <source>
        <dbReference type="Proteomes" id="UP000230233"/>
    </source>
</evidence>
<dbReference type="AlphaFoldDB" id="A0A2G5VAP2"/>
<feature type="transmembrane region" description="Helical" evidence="1">
    <location>
        <begin position="105"/>
        <end position="121"/>
    </location>
</feature>
<gene>
    <name evidence="2" type="primary">Cnig_chr_II.g7602</name>
    <name evidence="2" type="ORF">B9Z55_007602</name>
</gene>
<keyword evidence="3" id="KW-1185">Reference proteome</keyword>
<feature type="transmembrane region" description="Helical" evidence="1">
    <location>
        <begin position="47"/>
        <end position="66"/>
    </location>
</feature>
<feature type="transmembrane region" description="Helical" evidence="1">
    <location>
        <begin position="12"/>
        <end position="35"/>
    </location>
</feature>
<comment type="caution">
    <text evidence="2">The sequence shown here is derived from an EMBL/GenBank/DDBJ whole genome shotgun (WGS) entry which is preliminary data.</text>
</comment>
<proteinExistence type="predicted"/>
<name>A0A2G5VAP2_9PELO</name>
<evidence type="ECO:0000256" key="1">
    <source>
        <dbReference type="SAM" id="Phobius"/>
    </source>
</evidence>
<reference evidence="3" key="1">
    <citation type="submission" date="2017-10" db="EMBL/GenBank/DDBJ databases">
        <title>Rapid genome shrinkage in a self-fertile nematode reveals novel sperm competition proteins.</title>
        <authorList>
            <person name="Yin D."/>
            <person name="Schwarz E.M."/>
            <person name="Thomas C.G."/>
            <person name="Felde R.L."/>
            <person name="Korf I.F."/>
            <person name="Cutter A.D."/>
            <person name="Schartner C.M."/>
            <person name="Ralston E.J."/>
            <person name="Meyer B.J."/>
            <person name="Haag E.S."/>
        </authorList>
    </citation>
    <scope>NUCLEOTIDE SEQUENCE [LARGE SCALE GENOMIC DNA]</scope>
    <source>
        <strain evidence="3">JU1422</strain>
    </source>
</reference>
<feature type="transmembrane region" description="Helical" evidence="1">
    <location>
        <begin position="169"/>
        <end position="190"/>
    </location>
</feature>
<keyword evidence="1" id="KW-1133">Transmembrane helix</keyword>
<protein>
    <submittedName>
        <fullName evidence="2">Uncharacterized protein</fullName>
    </submittedName>
</protein>